<feature type="region of interest" description="Disordered" evidence="3">
    <location>
        <begin position="361"/>
        <end position="502"/>
    </location>
</feature>
<evidence type="ECO:0000256" key="2">
    <source>
        <dbReference type="PROSITE-ProRule" id="PRU00192"/>
    </source>
</evidence>
<sequence length="691" mass="72749">MPKSTHHHAMAAPSSPPSPRRRVLHLFPYHLTAPLALAFLAVASRTTALTTTSTDDADAEAANNRTVTIALGVGFGAFFLAVVAFYAWRRRVDQQHGLKRAATLASQALPRTAPMQAAMPPPSPGVMKPPAPVYQQEKQVYYGAPPYSPTSAVSKSTGVTAVNEGGYFAQKQMGVRMGPPQGPQQQAPASLGGYGQQRPQQEIQQQPMHPQQQQQMRGMYAGSNVGGPASSLVGSTVVGSAANAPNKRMSSLIADKNVSLKDLLRASQALDASEVAAITNNIPSPAPSTVVPGAHLTETPAASLQRNDGMRYRATRNYNAAMADELPLRIGEVVEVVQIYDDGWAFAFLVDSGRPGVVPMSFLEKLPPPPPSAQQGSFPPARRHPMDKRPSAPSATAPTAMSSVPAQPTASAVSVQQQPAPRAAQARDTVMIYEDDDDDDDDETETGSPATPPVIDRGLPSPTTARPPTTPTSPTTPMNVYHSPSQSRPARQPASPSSATAKTADIDTLMSVLSQIAKTDRASRLLTDLRLDFSNPAAARASVMHAIDEETRAGPTPESKKKNRVSLSALLHALPPHAADDPTAVANAWIKGAPPVPNTGGVRTAPSPARNGAPPRAALAARAPGAPGRNGAPPRSAMRSASSGQTRQQRPSVGFTQAPPAQIPPASPLSDLDELQDMLSREEAMLRGLQK</sequence>
<evidence type="ECO:0000256" key="3">
    <source>
        <dbReference type="SAM" id="MobiDB-lite"/>
    </source>
</evidence>
<reference evidence="7" key="2">
    <citation type="submission" date="2009-11" db="EMBL/GenBank/DDBJ databases">
        <title>The Genome Sequence of Allomyces macrogynus strain ATCC 38327.</title>
        <authorList>
            <consortium name="The Broad Institute Genome Sequencing Platform"/>
            <person name="Russ C."/>
            <person name="Cuomo C."/>
            <person name="Shea T."/>
            <person name="Young S.K."/>
            <person name="Zeng Q."/>
            <person name="Koehrsen M."/>
            <person name="Haas B."/>
            <person name="Borodovsky M."/>
            <person name="Guigo R."/>
            <person name="Alvarado L."/>
            <person name="Berlin A."/>
            <person name="Borenstein D."/>
            <person name="Chen Z."/>
            <person name="Engels R."/>
            <person name="Freedman E."/>
            <person name="Gellesch M."/>
            <person name="Goldberg J."/>
            <person name="Griggs A."/>
            <person name="Gujja S."/>
            <person name="Heiman D."/>
            <person name="Hepburn T."/>
            <person name="Howarth C."/>
            <person name="Jen D."/>
            <person name="Larson L."/>
            <person name="Lewis B."/>
            <person name="Mehta T."/>
            <person name="Park D."/>
            <person name="Pearson M."/>
            <person name="Roberts A."/>
            <person name="Saif S."/>
            <person name="Shenoy N."/>
            <person name="Sisk P."/>
            <person name="Stolte C."/>
            <person name="Sykes S."/>
            <person name="Walk T."/>
            <person name="White J."/>
            <person name="Yandava C."/>
            <person name="Burger G."/>
            <person name="Gray M.W."/>
            <person name="Holland P.W.H."/>
            <person name="King N."/>
            <person name="Lang F.B.F."/>
            <person name="Roger A.J."/>
            <person name="Ruiz-Trillo I."/>
            <person name="Lander E."/>
            <person name="Nusbaum C."/>
        </authorList>
    </citation>
    <scope>NUCLEOTIDE SEQUENCE [LARGE SCALE GENOMIC DNA]</scope>
    <source>
        <strain evidence="7">ATCC 38327</strain>
    </source>
</reference>
<organism evidence="6 7">
    <name type="scientific">Allomyces macrogynus (strain ATCC 38327)</name>
    <name type="common">Allomyces javanicus var. macrogynus</name>
    <dbReference type="NCBI Taxonomy" id="578462"/>
    <lineage>
        <taxon>Eukaryota</taxon>
        <taxon>Fungi</taxon>
        <taxon>Fungi incertae sedis</taxon>
        <taxon>Blastocladiomycota</taxon>
        <taxon>Blastocladiomycetes</taxon>
        <taxon>Blastocladiales</taxon>
        <taxon>Blastocladiaceae</taxon>
        <taxon>Allomyces</taxon>
    </lineage>
</organism>
<dbReference type="Proteomes" id="UP000054350">
    <property type="component" value="Unassembled WGS sequence"/>
</dbReference>
<keyword evidence="4" id="KW-0812">Transmembrane</keyword>
<evidence type="ECO:0000313" key="6">
    <source>
        <dbReference type="EMBL" id="KNE67707.1"/>
    </source>
</evidence>
<feature type="compositionally biased region" description="Low complexity" evidence="3">
    <location>
        <begin position="460"/>
        <end position="502"/>
    </location>
</feature>
<dbReference type="PROSITE" id="PS50002">
    <property type="entry name" value="SH3"/>
    <property type="match status" value="1"/>
</dbReference>
<feature type="compositionally biased region" description="Low complexity" evidence="3">
    <location>
        <begin position="416"/>
        <end position="427"/>
    </location>
</feature>
<feature type="domain" description="SH3" evidence="5">
    <location>
        <begin position="307"/>
        <end position="368"/>
    </location>
</feature>
<dbReference type="InterPro" id="IPR036028">
    <property type="entry name" value="SH3-like_dom_sf"/>
</dbReference>
<dbReference type="VEuPathDB" id="FungiDB:AMAG_12438"/>
<accession>A0A0L0SYX6</accession>
<dbReference type="Gene3D" id="2.30.30.40">
    <property type="entry name" value="SH3 Domains"/>
    <property type="match status" value="1"/>
</dbReference>
<dbReference type="Pfam" id="PF07653">
    <property type="entry name" value="SH3_2"/>
    <property type="match status" value="1"/>
</dbReference>
<feature type="region of interest" description="Disordered" evidence="3">
    <location>
        <begin position="596"/>
        <end position="671"/>
    </location>
</feature>
<dbReference type="eggNOG" id="ENOG502S2UQ">
    <property type="taxonomic scope" value="Eukaryota"/>
</dbReference>
<dbReference type="SUPFAM" id="SSF50044">
    <property type="entry name" value="SH3-domain"/>
    <property type="match status" value="1"/>
</dbReference>
<feature type="compositionally biased region" description="Low complexity" evidence="3">
    <location>
        <begin position="196"/>
        <end position="213"/>
    </location>
</feature>
<keyword evidence="4" id="KW-1133">Transmembrane helix</keyword>
<protein>
    <recommendedName>
        <fullName evidence="5">SH3 domain-containing protein</fullName>
    </recommendedName>
</protein>
<evidence type="ECO:0000313" key="7">
    <source>
        <dbReference type="Proteomes" id="UP000054350"/>
    </source>
</evidence>
<dbReference type="OrthoDB" id="5340910at2759"/>
<dbReference type="SMART" id="SM00326">
    <property type="entry name" value="SH3"/>
    <property type="match status" value="1"/>
</dbReference>
<dbReference type="CDD" id="cd00174">
    <property type="entry name" value="SH3"/>
    <property type="match status" value="1"/>
</dbReference>
<feature type="region of interest" description="Disordered" evidence="3">
    <location>
        <begin position="177"/>
        <end position="213"/>
    </location>
</feature>
<gene>
    <name evidence="6" type="ORF">AMAG_12438</name>
</gene>
<evidence type="ECO:0000256" key="1">
    <source>
        <dbReference type="ARBA" id="ARBA00022443"/>
    </source>
</evidence>
<feature type="compositionally biased region" description="Low complexity" evidence="3">
    <location>
        <begin position="605"/>
        <end position="643"/>
    </location>
</feature>
<reference evidence="6 7" key="1">
    <citation type="submission" date="2009-11" db="EMBL/GenBank/DDBJ databases">
        <title>Annotation of Allomyces macrogynus ATCC 38327.</title>
        <authorList>
            <consortium name="The Broad Institute Genome Sequencing Platform"/>
            <person name="Russ C."/>
            <person name="Cuomo C."/>
            <person name="Burger G."/>
            <person name="Gray M.W."/>
            <person name="Holland P.W.H."/>
            <person name="King N."/>
            <person name="Lang F.B.F."/>
            <person name="Roger A.J."/>
            <person name="Ruiz-Trillo I."/>
            <person name="Young S.K."/>
            <person name="Zeng Q."/>
            <person name="Gargeya S."/>
            <person name="Fitzgerald M."/>
            <person name="Haas B."/>
            <person name="Abouelleil A."/>
            <person name="Alvarado L."/>
            <person name="Arachchi H.M."/>
            <person name="Berlin A."/>
            <person name="Chapman S.B."/>
            <person name="Gearin G."/>
            <person name="Goldberg J."/>
            <person name="Griggs A."/>
            <person name="Gujja S."/>
            <person name="Hansen M."/>
            <person name="Heiman D."/>
            <person name="Howarth C."/>
            <person name="Larimer J."/>
            <person name="Lui A."/>
            <person name="MacDonald P.J.P."/>
            <person name="McCowen C."/>
            <person name="Montmayeur A."/>
            <person name="Murphy C."/>
            <person name="Neiman D."/>
            <person name="Pearson M."/>
            <person name="Priest M."/>
            <person name="Roberts A."/>
            <person name="Saif S."/>
            <person name="Shea T."/>
            <person name="Sisk P."/>
            <person name="Stolte C."/>
            <person name="Sykes S."/>
            <person name="Wortman J."/>
            <person name="Nusbaum C."/>
            <person name="Birren B."/>
        </authorList>
    </citation>
    <scope>NUCLEOTIDE SEQUENCE [LARGE SCALE GENOMIC DNA]</scope>
    <source>
        <strain evidence="6 7">ATCC 38327</strain>
    </source>
</reference>
<dbReference type="InterPro" id="IPR001452">
    <property type="entry name" value="SH3_domain"/>
</dbReference>
<keyword evidence="4" id="KW-0472">Membrane</keyword>
<keyword evidence="1 2" id="KW-0728">SH3 domain</keyword>
<feature type="compositionally biased region" description="Acidic residues" evidence="3">
    <location>
        <begin position="433"/>
        <end position="445"/>
    </location>
</feature>
<name>A0A0L0SYX6_ALLM3</name>
<feature type="compositionally biased region" description="Polar residues" evidence="3">
    <location>
        <begin position="644"/>
        <end position="655"/>
    </location>
</feature>
<evidence type="ECO:0000256" key="4">
    <source>
        <dbReference type="SAM" id="Phobius"/>
    </source>
</evidence>
<dbReference type="EMBL" id="GG745354">
    <property type="protein sequence ID" value="KNE67707.1"/>
    <property type="molecule type" value="Genomic_DNA"/>
</dbReference>
<dbReference type="AlphaFoldDB" id="A0A0L0SYX6"/>
<feature type="transmembrane region" description="Helical" evidence="4">
    <location>
        <begin position="66"/>
        <end position="88"/>
    </location>
</feature>
<dbReference type="STRING" id="578462.A0A0L0SYX6"/>
<feature type="compositionally biased region" description="Low complexity" evidence="3">
    <location>
        <begin position="391"/>
        <end position="406"/>
    </location>
</feature>
<proteinExistence type="predicted"/>
<keyword evidence="7" id="KW-1185">Reference proteome</keyword>
<evidence type="ECO:0000259" key="5">
    <source>
        <dbReference type="PROSITE" id="PS50002"/>
    </source>
</evidence>